<keyword evidence="4 9" id="KW-0812">Transmembrane</keyword>
<dbReference type="Proteomes" id="UP001595904">
    <property type="component" value="Unassembled WGS sequence"/>
</dbReference>
<evidence type="ECO:0000256" key="3">
    <source>
        <dbReference type="ARBA" id="ARBA00022679"/>
    </source>
</evidence>
<comment type="subcellular location">
    <subcellularLocation>
        <location evidence="9">Cell inner membrane</location>
        <topology evidence="9">Single-pass membrane protein</topology>
    </subcellularLocation>
</comment>
<evidence type="ECO:0000256" key="7">
    <source>
        <dbReference type="ARBA" id="ARBA00023136"/>
    </source>
</evidence>
<keyword evidence="8 9" id="KW-0012">Acyltransferase</keyword>
<dbReference type="HAMAP" id="MF_01942">
    <property type="entry name" value="Lipid_A_LpxL_LpxP"/>
    <property type="match status" value="1"/>
</dbReference>
<dbReference type="NCBIfam" id="TIGR02207">
    <property type="entry name" value="lipid_A_htrB"/>
    <property type="match status" value="1"/>
</dbReference>
<keyword evidence="7 9" id="KW-0472">Membrane</keyword>
<dbReference type="InterPro" id="IPR004960">
    <property type="entry name" value="LipA_acyltrans"/>
</dbReference>
<evidence type="ECO:0000256" key="8">
    <source>
        <dbReference type="ARBA" id="ARBA00023315"/>
    </source>
</evidence>
<dbReference type="EMBL" id="JBHSDU010000003">
    <property type="protein sequence ID" value="MFC4309030.1"/>
    <property type="molecule type" value="Genomic_DNA"/>
</dbReference>
<keyword evidence="2 9" id="KW-0997">Cell inner membrane</keyword>
<evidence type="ECO:0000256" key="4">
    <source>
        <dbReference type="ARBA" id="ARBA00022692"/>
    </source>
</evidence>
<dbReference type="InterPro" id="IPR011920">
    <property type="entry name" value="Lipid_A_LpxL_LpxP"/>
</dbReference>
<comment type="function">
    <text evidence="9">Catalyzes the transfer of an acyl chain from an acyl-[acyl-carrier-protein] (ACP) to a Kdo(2)-lipid IV(A) to form a Kdo(2)-(acyl)-lipid IV(A).</text>
</comment>
<evidence type="ECO:0000313" key="11">
    <source>
        <dbReference type="Proteomes" id="UP001595904"/>
    </source>
</evidence>
<keyword evidence="1 9" id="KW-1003">Cell membrane</keyword>
<comment type="caution">
    <text evidence="10">The sequence shown here is derived from an EMBL/GenBank/DDBJ whole genome shotgun (WGS) entry which is preliminary data.</text>
</comment>
<comment type="catalytic activity">
    <reaction evidence="9">
        <text>an alpha-Kdo-(2-&gt;4)-alpha-Kdo-(2-&gt;6)-lipid IVA + a fatty acyl-[ACP] = an alpha-Kdo-(2-&gt;4)-alpha-Kdo-(2-&gt;6)-(acyl)-lipid IVA + holo-[ACP]</text>
        <dbReference type="Rhea" id="RHEA:69396"/>
        <dbReference type="Rhea" id="RHEA-COMP:9685"/>
        <dbReference type="Rhea" id="RHEA-COMP:14125"/>
        <dbReference type="ChEBI" id="CHEBI:64479"/>
        <dbReference type="ChEBI" id="CHEBI:138651"/>
        <dbReference type="ChEBI" id="CHEBI:176429"/>
        <dbReference type="ChEBI" id="CHEBI:176430"/>
        <dbReference type="EC" id="2.3.1.241"/>
    </reaction>
</comment>
<evidence type="ECO:0000313" key="10">
    <source>
        <dbReference type="EMBL" id="MFC4309030.1"/>
    </source>
</evidence>
<evidence type="ECO:0000256" key="5">
    <source>
        <dbReference type="ARBA" id="ARBA00022985"/>
    </source>
</evidence>
<comment type="pathway">
    <text evidence="9">Bacterial outer membrane biogenesis; lipopolysaccharide biosynthesis.</text>
</comment>
<dbReference type="GO" id="GO:0016746">
    <property type="term" value="F:acyltransferase activity"/>
    <property type="evidence" value="ECO:0007669"/>
    <property type="project" value="UniProtKB-KW"/>
</dbReference>
<dbReference type="PIRSF" id="PIRSF026649">
    <property type="entry name" value="MsbB"/>
    <property type="match status" value="1"/>
</dbReference>
<sequence>MKTLLPLLRPHYWPTWLAIGTLKALQPLPVRVLSVLGRALGSLAVRLPMSFVRIARTNMGICLPELSDQQRELLLKEHFKSLGLGIFETAMAWWGSNRRIARITRLEGLEHLRAALERGKGAILLSAHFTTLEIGGRVLCDELKREINIMYRPTANAVLERFLAKNRIDHTKRAIQRDDVRTLITALRANEPVWYAPDQAYRKKGAEMVPFFGIPAATNTATSRLARMTGAAVLPYFQERLPNGDYRMVIYPMLEDFPSDDPVADAKRFNALIELQVRRFPEQYLWIHRRFKGLSPDYPDYYKRKRAS</sequence>
<comment type="similarity">
    <text evidence="9">Belongs to the LpxL/LpxM/LpxP family.</text>
</comment>
<feature type="short sequence motif" description="HXXXXD motif" evidence="9">
    <location>
        <begin position="128"/>
        <end position="133"/>
    </location>
</feature>
<proteinExistence type="inferred from homology"/>
<keyword evidence="11" id="KW-1185">Reference proteome</keyword>
<keyword evidence="6 9" id="KW-1133">Transmembrane helix</keyword>
<evidence type="ECO:0000256" key="1">
    <source>
        <dbReference type="ARBA" id="ARBA00022475"/>
    </source>
</evidence>
<dbReference type="PANTHER" id="PTHR30606:SF9">
    <property type="entry name" value="LIPID A BIOSYNTHESIS LAUROYLTRANSFERASE"/>
    <property type="match status" value="1"/>
</dbReference>
<evidence type="ECO:0000256" key="6">
    <source>
        <dbReference type="ARBA" id="ARBA00022989"/>
    </source>
</evidence>
<evidence type="ECO:0000256" key="2">
    <source>
        <dbReference type="ARBA" id="ARBA00022519"/>
    </source>
</evidence>
<accession>A0ABV8SPZ2</accession>
<reference evidence="11" key="1">
    <citation type="journal article" date="2019" name="Int. J. Syst. Evol. Microbiol.">
        <title>The Global Catalogue of Microorganisms (GCM) 10K type strain sequencing project: providing services to taxonomists for standard genome sequencing and annotation.</title>
        <authorList>
            <consortium name="The Broad Institute Genomics Platform"/>
            <consortium name="The Broad Institute Genome Sequencing Center for Infectious Disease"/>
            <person name="Wu L."/>
            <person name="Ma J."/>
        </authorList>
    </citation>
    <scope>NUCLEOTIDE SEQUENCE [LARGE SCALE GENOMIC DNA]</scope>
    <source>
        <strain evidence="11">CGMCC 1.10759</strain>
    </source>
</reference>
<protein>
    <recommendedName>
        <fullName evidence="9">Lipid A biosynthesis acyltransferase</fullName>
        <ecNumber evidence="9">2.3.1.241</ecNumber>
    </recommendedName>
    <alternativeName>
        <fullName evidence="9">Kdo(2)-lipid IV(A) acyltransferase</fullName>
    </alternativeName>
</protein>
<dbReference type="RefSeq" id="WP_380596095.1">
    <property type="nucleotide sequence ID" value="NZ_JBHSDU010000003.1"/>
</dbReference>
<comment type="pathway">
    <text evidence="9">Glycolipid biosynthesis; KDO(2)-lipid A biosynthesis; KDO(2)-lipid A from CMP-3-deoxy-D-manno-octulosonate and lipid IV(A): step 3/4.</text>
</comment>
<dbReference type="EC" id="2.3.1.241" evidence="9"/>
<name>A0ABV8SPZ2_9GAMM</name>
<dbReference type="PANTHER" id="PTHR30606">
    <property type="entry name" value="LIPID A BIOSYNTHESIS LAUROYL ACYLTRANSFERASE"/>
    <property type="match status" value="1"/>
</dbReference>
<keyword evidence="3 9" id="KW-0808">Transferase</keyword>
<dbReference type="Pfam" id="PF03279">
    <property type="entry name" value="Lip_A_acyltrans"/>
    <property type="match status" value="1"/>
</dbReference>
<gene>
    <name evidence="9 10" type="primary">lpxL</name>
    <name evidence="10" type="ORF">ACFPN2_08060</name>
</gene>
<keyword evidence="5 9" id="KW-0448">Lipopolysaccharide biosynthesis</keyword>
<dbReference type="CDD" id="cd07984">
    <property type="entry name" value="LPLAT_LABLAT-like"/>
    <property type="match status" value="1"/>
</dbReference>
<evidence type="ECO:0000256" key="9">
    <source>
        <dbReference type="HAMAP-Rule" id="MF_01942"/>
    </source>
</evidence>
<organism evidence="10 11">
    <name type="scientific">Steroidobacter flavus</name>
    <dbReference type="NCBI Taxonomy" id="1842136"/>
    <lineage>
        <taxon>Bacteria</taxon>
        <taxon>Pseudomonadati</taxon>
        <taxon>Pseudomonadota</taxon>
        <taxon>Gammaproteobacteria</taxon>
        <taxon>Steroidobacterales</taxon>
        <taxon>Steroidobacteraceae</taxon>
        <taxon>Steroidobacter</taxon>
    </lineage>
</organism>